<sequence>MHHWSGWSCTGSIFTAIGALFTFLAFLLMAGQAFFPKKFPIPPTLPPTNDELKAARDKDEALKKHRNGDTLLLQEVANGVNLLKMALLPAGRGSREALWVRLRDGSMTEKNILTALKNILTAQRDILDSHRSNMEANRLLQETNRLLRLTLLRQLQPTGRRPRGPRRRLIRSPGVV</sequence>
<feature type="region of interest" description="Disordered" evidence="1">
    <location>
        <begin position="157"/>
        <end position="176"/>
    </location>
</feature>
<organism evidence="3 4">
    <name type="scientific">Fusarium xylarioides</name>
    <dbReference type="NCBI Taxonomy" id="221167"/>
    <lineage>
        <taxon>Eukaryota</taxon>
        <taxon>Fungi</taxon>
        <taxon>Dikarya</taxon>
        <taxon>Ascomycota</taxon>
        <taxon>Pezizomycotina</taxon>
        <taxon>Sordariomycetes</taxon>
        <taxon>Hypocreomycetidae</taxon>
        <taxon>Hypocreales</taxon>
        <taxon>Nectriaceae</taxon>
        <taxon>Fusarium</taxon>
        <taxon>Fusarium fujikuroi species complex</taxon>
    </lineage>
</organism>
<dbReference type="EMBL" id="JADFTT010000405">
    <property type="protein sequence ID" value="KAG5762012.1"/>
    <property type="molecule type" value="Genomic_DNA"/>
</dbReference>
<feature type="compositionally biased region" description="Basic residues" evidence="1">
    <location>
        <begin position="160"/>
        <end position="170"/>
    </location>
</feature>
<proteinExistence type="predicted"/>
<reference evidence="3" key="2">
    <citation type="submission" date="2020-10" db="EMBL/GenBank/DDBJ databases">
        <authorList>
            <person name="Peck L.D."/>
            <person name="Nowell R.W."/>
            <person name="Flood J."/>
            <person name="Ryan M.J."/>
            <person name="Barraclough T.G."/>
        </authorList>
    </citation>
    <scope>NUCLEOTIDE SEQUENCE</scope>
    <source>
        <strain evidence="3">IMI 127659i</strain>
    </source>
</reference>
<accession>A0A9P7HQX1</accession>
<keyword evidence="2" id="KW-0472">Membrane</keyword>
<evidence type="ECO:0000313" key="4">
    <source>
        <dbReference type="Proteomes" id="UP000750502"/>
    </source>
</evidence>
<keyword evidence="2" id="KW-0812">Transmembrane</keyword>
<name>A0A9P7HQX1_9HYPO</name>
<dbReference type="AlphaFoldDB" id="A0A9P7HQX1"/>
<dbReference type="Proteomes" id="UP000750502">
    <property type="component" value="Unassembled WGS sequence"/>
</dbReference>
<evidence type="ECO:0000313" key="3">
    <source>
        <dbReference type="EMBL" id="KAG5762012.1"/>
    </source>
</evidence>
<comment type="caution">
    <text evidence="3">The sequence shown here is derived from an EMBL/GenBank/DDBJ whole genome shotgun (WGS) entry which is preliminary data.</text>
</comment>
<protein>
    <submittedName>
        <fullName evidence="3">Uncharacterized protein</fullName>
    </submittedName>
</protein>
<feature type="transmembrane region" description="Helical" evidence="2">
    <location>
        <begin position="12"/>
        <end position="35"/>
    </location>
</feature>
<evidence type="ECO:0000256" key="2">
    <source>
        <dbReference type="SAM" id="Phobius"/>
    </source>
</evidence>
<reference evidence="3" key="1">
    <citation type="journal article" date="2020" name="bioRxiv">
        <title>Historical genomics reveals the evolutionary mechanisms behind multiple outbreaks of the host-specific coffee wilt pathogen Fusarium xylarioides.</title>
        <authorList>
            <person name="Peck D."/>
            <person name="Nowell R.W."/>
            <person name="Flood J."/>
            <person name="Ryan M.J."/>
            <person name="Barraclough T.G."/>
        </authorList>
    </citation>
    <scope>NUCLEOTIDE SEQUENCE</scope>
    <source>
        <strain evidence="3">IMI 127659i</strain>
    </source>
</reference>
<keyword evidence="4" id="KW-1185">Reference proteome</keyword>
<keyword evidence="2" id="KW-1133">Transmembrane helix</keyword>
<evidence type="ECO:0000256" key="1">
    <source>
        <dbReference type="SAM" id="MobiDB-lite"/>
    </source>
</evidence>
<dbReference type="OrthoDB" id="10581999at2759"/>
<gene>
    <name evidence="3" type="ORF">H9Q72_009882</name>
</gene>